<organism evidence="2 3">
    <name type="scientific">Chlamydomonas reinhardtii</name>
    <name type="common">Chlamydomonas smithii</name>
    <dbReference type="NCBI Taxonomy" id="3055"/>
    <lineage>
        <taxon>Eukaryota</taxon>
        <taxon>Viridiplantae</taxon>
        <taxon>Chlorophyta</taxon>
        <taxon>core chlorophytes</taxon>
        <taxon>Chlorophyceae</taxon>
        <taxon>CS clade</taxon>
        <taxon>Chlamydomonadales</taxon>
        <taxon>Chlamydomonadaceae</taxon>
        <taxon>Chlamydomonas</taxon>
    </lineage>
</organism>
<accession>A0A2K3E097</accession>
<dbReference type="KEGG" id="cre:CHLRE_02g076433v5"/>
<dbReference type="GeneID" id="5727213"/>
<dbReference type="AlphaFoldDB" id="A0A2K3E097"/>
<dbReference type="Proteomes" id="UP000006906">
    <property type="component" value="Chromosome 2"/>
</dbReference>
<keyword evidence="3" id="KW-1185">Reference proteome</keyword>
<name>A0A2K3E097_CHLRE</name>
<proteinExistence type="predicted"/>
<evidence type="ECO:0000256" key="1">
    <source>
        <dbReference type="SAM" id="Coils"/>
    </source>
</evidence>
<reference evidence="2 3" key="1">
    <citation type="journal article" date="2007" name="Science">
        <title>The Chlamydomonas genome reveals the evolution of key animal and plant functions.</title>
        <authorList>
            <person name="Merchant S.S."/>
            <person name="Prochnik S.E."/>
            <person name="Vallon O."/>
            <person name="Harris E.H."/>
            <person name="Karpowicz S.J."/>
            <person name="Witman G.B."/>
            <person name="Terry A."/>
            <person name="Salamov A."/>
            <person name="Fritz-Laylin L.K."/>
            <person name="Marechal-Drouard L."/>
            <person name="Marshall W.F."/>
            <person name="Qu L.H."/>
            <person name="Nelson D.R."/>
            <person name="Sanderfoot A.A."/>
            <person name="Spalding M.H."/>
            <person name="Kapitonov V.V."/>
            <person name="Ren Q."/>
            <person name="Ferris P."/>
            <person name="Lindquist E."/>
            <person name="Shapiro H."/>
            <person name="Lucas S.M."/>
            <person name="Grimwood J."/>
            <person name="Schmutz J."/>
            <person name="Cardol P."/>
            <person name="Cerutti H."/>
            <person name="Chanfreau G."/>
            <person name="Chen C.L."/>
            <person name="Cognat V."/>
            <person name="Croft M.T."/>
            <person name="Dent R."/>
            <person name="Dutcher S."/>
            <person name="Fernandez E."/>
            <person name="Fukuzawa H."/>
            <person name="Gonzalez-Ballester D."/>
            <person name="Gonzalez-Halphen D."/>
            <person name="Hallmann A."/>
            <person name="Hanikenne M."/>
            <person name="Hippler M."/>
            <person name="Inwood W."/>
            <person name="Jabbari K."/>
            <person name="Kalanon M."/>
            <person name="Kuras R."/>
            <person name="Lefebvre P.A."/>
            <person name="Lemaire S.D."/>
            <person name="Lobanov A.V."/>
            <person name="Lohr M."/>
            <person name="Manuell A."/>
            <person name="Meier I."/>
            <person name="Mets L."/>
            <person name="Mittag M."/>
            <person name="Mittelmeier T."/>
            <person name="Moroney J.V."/>
            <person name="Moseley J."/>
            <person name="Napoli C."/>
            <person name="Nedelcu A.M."/>
            <person name="Niyogi K."/>
            <person name="Novoselov S.V."/>
            <person name="Paulsen I.T."/>
            <person name="Pazour G."/>
            <person name="Purton S."/>
            <person name="Ral J.P."/>
            <person name="Riano-Pachon D.M."/>
            <person name="Riekhof W."/>
            <person name="Rymarquis L."/>
            <person name="Schroda M."/>
            <person name="Stern D."/>
            <person name="Umen J."/>
            <person name="Willows R."/>
            <person name="Wilson N."/>
            <person name="Zimmer S.L."/>
            <person name="Allmer J."/>
            <person name="Balk J."/>
            <person name="Bisova K."/>
            <person name="Chen C.J."/>
            <person name="Elias M."/>
            <person name="Gendler K."/>
            <person name="Hauser C."/>
            <person name="Lamb M.R."/>
            <person name="Ledford H."/>
            <person name="Long J.C."/>
            <person name="Minagawa J."/>
            <person name="Page M.D."/>
            <person name="Pan J."/>
            <person name="Pootakham W."/>
            <person name="Roje S."/>
            <person name="Rose A."/>
            <person name="Stahlberg E."/>
            <person name="Terauchi A.M."/>
            <person name="Yang P."/>
            <person name="Ball S."/>
            <person name="Bowler C."/>
            <person name="Dieckmann C.L."/>
            <person name="Gladyshev V.N."/>
            <person name="Green P."/>
            <person name="Jorgensen R."/>
            <person name="Mayfield S."/>
            <person name="Mueller-Roeber B."/>
            <person name="Rajamani S."/>
            <person name="Sayre R.T."/>
            <person name="Brokstein P."/>
            <person name="Dubchak I."/>
            <person name="Goodstein D."/>
            <person name="Hornick L."/>
            <person name="Huang Y.W."/>
            <person name="Jhaveri J."/>
            <person name="Luo Y."/>
            <person name="Martinez D."/>
            <person name="Ngau W.C."/>
            <person name="Otillar B."/>
            <person name="Poliakov A."/>
            <person name="Porter A."/>
            <person name="Szajkowski L."/>
            <person name="Werner G."/>
            <person name="Zhou K."/>
            <person name="Grigoriev I.V."/>
            <person name="Rokhsar D.S."/>
            <person name="Grossman A.R."/>
        </authorList>
    </citation>
    <scope>NUCLEOTIDE SEQUENCE [LARGE SCALE GENOMIC DNA]</scope>
    <source>
        <strain evidence="3">CC-503</strain>
    </source>
</reference>
<dbReference type="PaxDb" id="3055-EDP06614"/>
<dbReference type="EMBL" id="CM008963">
    <property type="protein sequence ID" value="PNW86189.1"/>
    <property type="molecule type" value="Genomic_DNA"/>
</dbReference>
<dbReference type="InParanoid" id="A0A2K3E097"/>
<protein>
    <submittedName>
        <fullName evidence="2">Uncharacterized protein</fullName>
    </submittedName>
</protein>
<dbReference type="RefSeq" id="XP_042926793.1">
    <property type="nucleotide sequence ID" value="XM_043059159.1"/>
</dbReference>
<keyword evidence="1" id="KW-0175">Coiled coil</keyword>
<gene>
    <name evidence="2" type="ORF">CHLRE_02g076433v5</name>
</gene>
<dbReference type="Gramene" id="PNW86189">
    <property type="protein sequence ID" value="PNW86189"/>
    <property type="gene ID" value="CHLRE_02g076433v5"/>
</dbReference>
<sequence>MVFKVSLTGSMNTLPADTQQRLADAYWALSEERTIRIRAEVRSTELEEQRRRYEQEARDERERAVEARVAEAVMKRQLAEMEKKMKVGLSRGTEKPVYGGAVALRRFGRA</sequence>
<evidence type="ECO:0000313" key="3">
    <source>
        <dbReference type="Proteomes" id="UP000006906"/>
    </source>
</evidence>
<evidence type="ECO:0000313" key="2">
    <source>
        <dbReference type="EMBL" id="PNW86189.1"/>
    </source>
</evidence>
<feature type="coiled-coil region" evidence="1">
    <location>
        <begin position="36"/>
        <end position="70"/>
    </location>
</feature>